<feature type="region of interest" description="Disordered" evidence="1">
    <location>
        <begin position="72"/>
        <end position="96"/>
    </location>
</feature>
<evidence type="ECO:0000313" key="4">
    <source>
        <dbReference type="Proteomes" id="UP001432027"/>
    </source>
</evidence>
<accession>A0AAV5UPC6</accession>
<gene>
    <name evidence="3" type="ORF">PENTCL1PPCAC_30445</name>
</gene>
<keyword evidence="2" id="KW-0812">Transmembrane</keyword>
<evidence type="ECO:0000313" key="3">
    <source>
        <dbReference type="EMBL" id="GMT08271.1"/>
    </source>
</evidence>
<feature type="compositionally biased region" description="Basic and acidic residues" evidence="1">
    <location>
        <begin position="77"/>
        <end position="89"/>
    </location>
</feature>
<organism evidence="3 4">
    <name type="scientific">Pristionchus entomophagus</name>
    <dbReference type="NCBI Taxonomy" id="358040"/>
    <lineage>
        <taxon>Eukaryota</taxon>
        <taxon>Metazoa</taxon>
        <taxon>Ecdysozoa</taxon>
        <taxon>Nematoda</taxon>
        <taxon>Chromadorea</taxon>
        <taxon>Rhabditida</taxon>
        <taxon>Rhabditina</taxon>
        <taxon>Diplogasteromorpha</taxon>
        <taxon>Diplogasteroidea</taxon>
        <taxon>Neodiplogasteridae</taxon>
        <taxon>Pristionchus</taxon>
    </lineage>
</organism>
<proteinExistence type="predicted"/>
<feature type="non-terminal residue" evidence="3">
    <location>
        <position position="1"/>
    </location>
</feature>
<reference evidence="3" key="1">
    <citation type="submission" date="2023-10" db="EMBL/GenBank/DDBJ databases">
        <title>Genome assembly of Pristionchus species.</title>
        <authorList>
            <person name="Yoshida K."/>
            <person name="Sommer R.J."/>
        </authorList>
    </citation>
    <scope>NUCLEOTIDE SEQUENCE</scope>
    <source>
        <strain evidence="3">RS0144</strain>
    </source>
</reference>
<protein>
    <submittedName>
        <fullName evidence="3">Uncharacterized protein</fullName>
    </submittedName>
</protein>
<comment type="caution">
    <text evidence="3">The sequence shown here is derived from an EMBL/GenBank/DDBJ whole genome shotgun (WGS) entry which is preliminary data.</text>
</comment>
<evidence type="ECO:0000256" key="1">
    <source>
        <dbReference type="SAM" id="MobiDB-lite"/>
    </source>
</evidence>
<feature type="transmembrane region" description="Helical" evidence="2">
    <location>
        <begin position="42"/>
        <end position="61"/>
    </location>
</feature>
<keyword evidence="4" id="KW-1185">Reference proteome</keyword>
<dbReference type="AlphaFoldDB" id="A0AAV5UPC6"/>
<dbReference type="EMBL" id="BTSX01000050">
    <property type="protein sequence ID" value="GMT08271.1"/>
    <property type="molecule type" value="Genomic_DNA"/>
</dbReference>
<sequence>FSPTRLAFVIHLLMNSTKRPSNSTLSLEKYEDTTSVIQMAELALIGVCIGLIILCTIFYIITRVMRHKHLKQSRQMSWDDRNPLKEKGAELSNNHI</sequence>
<keyword evidence="2" id="KW-1133">Transmembrane helix</keyword>
<keyword evidence="2" id="KW-0472">Membrane</keyword>
<name>A0AAV5UPC6_9BILA</name>
<dbReference type="Proteomes" id="UP001432027">
    <property type="component" value="Unassembled WGS sequence"/>
</dbReference>
<evidence type="ECO:0000256" key="2">
    <source>
        <dbReference type="SAM" id="Phobius"/>
    </source>
</evidence>